<evidence type="ECO:0000256" key="1">
    <source>
        <dbReference type="ARBA" id="ARBA00004173"/>
    </source>
</evidence>
<evidence type="ECO:0000313" key="5">
    <source>
        <dbReference type="Proteomes" id="UP001142055"/>
    </source>
</evidence>
<organism evidence="4 5">
    <name type="scientific">Blomia tropicalis</name>
    <name type="common">Mite</name>
    <dbReference type="NCBI Taxonomy" id="40697"/>
    <lineage>
        <taxon>Eukaryota</taxon>
        <taxon>Metazoa</taxon>
        <taxon>Ecdysozoa</taxon>
        <taxon>Arthropoda</taxon>
        <taxon>Chelicerata</taxon>
        <taxon>Arachnida</taxon>
        <taxon>Acari</taxon>
        <taxon>Acariformes</taxon>
        <taxon>Sarcoptiformes</taxon>
        <taxon>Astigmata</taxon>
        <taxon>Glycyphagoidea</taxon>
        <taxon>Echimyopodidae</taxon>
        <taxon>Blomia</taxon>
    </lineage>
</organism>
<protein>
    <recommendedName>
        <fullName evidence="3">Complex 1 LYR protein domain-containing protein</fullName>
    </recommendedName>
</protein>
<keyword evidence="2" id="KW-0496">Mitochondrion</keyword>
<proteinExistence type="predicted"/>
<name>A0A9Q0RIE1_BLOTA</name>
<dbReference type="PANTHER" id="PTHR13675:SF0">
    <property type="entry name" value="LYR MOTIF-CONTAINING PROTEIN 2"/>
    <property type="match status" value="1"/>
</dbReference>
<reference evidence="4" key="1">
    <citation type="submission" date="2022-12" db="EMBL/GenBank/DDBJ databases">
        <title>Genome assemblies of Blomia tropicalis.</title>
        <authorList>
            <person name="Cui Y."/>
        </authorList>
    </citation>
    <scope>NUCLEOTIDE SEQUENCE</scope>
    <source>
        <tissue evidence="4">Adult mites</tissue>
    </source>
</reference>
<sequence>MSTIRVIGNTLPLSYFIRRQKVLSLYRKFYRLTRNLESEQQRIDLRRWVRDEFRSKMKTNDNELIEIYLTNGQNAFRDLENSLRHAHAFKH</sequence>
<dbReference type="EMBL" id="JAPWDV010000004">
    <property type="protein sequence ID" value="KAJ6215634.1"/>
    <property type="molecule type" value="Genomic_DNA"/>
</dbReference>
<dbReference type="Pfam" id="PF05347">
    <property type="entry name" value="Complex1_LYR"/>
    <property type="match status" value="1"/>
</dbReference>
<feature type="domain" description="Complex 1 LYR protein" evidence="3">
    <location>
        <begin position="20"/>
        <end position="76"/>
    </location>
</feature>
<gene>
    <name evidence="4" type="ORF">RDWZM_010134</name>
</gene>
<keyword evidence="5" id="KW-1185">Reference proteome</keyword>
<evidence type="ECO:0000259" key="3">
    <source>
        <dbReference type="Pfam" id="PF05347"/>
    </source>
</evidence>
<comment type="subcellular location">
    <subcellularLocation>
        <location evidence="1">Mitochondrion</location>
    </subcellularLocation>
</comment>
<dbReference type="OMA" id="VPNDSDC"/>
<dbReference type="GO" id="GO:0005739">
    <property type="term" value="C:mitochondrion"/>
    <property type="evidence" value="ECO:0007669"/>
    <property type="project" value="UniProtKB-SubCell"/>
</dbReference>
<accession>A0A9Q0RIE1</accession>
<comment type="caution">
    <text evidence="4">The sequence shown here is derived from an EMBL/GenBank/DDBJ whole genome shotgun (WGS) entry which is preliminary data.</text>
</comment>
<evidence type="ECO:0000313" key="4">
    <source>
        <dbReference type="EMBL" id="KAJ6215634.1"/>
    </source>
</evidence>
<dbReference type="Proteomes" id="UP001142055">
    <property type="component" value="Chromosome 4"/>
</dbReference>
<dbReference type="PANTHER" id="PTHR13675">
    <property type="entry name" value="LYR MOTIF-CONTAINING PROTEIN 2"/>
    <property type="match status" value="1"/>
</dbReference>
<dbReference type="InterPro" id="IPR008011">
    <property type="entry name" value="Complex1_LYR_dom"/>
</dbReference>
<evidence type="ECO:0000256" key="2">
    <source>
        <dbReference type="ARBA" id="ARBA00023128"/>
    </source>
</evidence>
<dbReference type="AlphaFoldDB" id="A0A9Q0RIE1"/>